<reference evidence="2 4" key="2">
    <citation type="submission" date="2018-04" db="EMBL/GenBank/DDBJ databases">
        <title>Draft genome sequence of Pseudomonas syringae pv. actinidiae biovar 3 strains isolated from kiwifruit in Kagawa prefecture.</title>
        <authorList>
            <person name="Tabuchi M."/>
            <person name="Saito M."/>
            <person name="Fujiwara S."/>
            <person name="Sasa N."/>
            <person name="Akimitsu K."/>
            <person name="Gomi K."/>
            <person name="Konishi-Sugita S."/>
            <person name="Hamano K."/>
            <person name="Kataoka I."/>
        </authorList>
    </citation>
    <scope>NUCLEOTIDE SEQUENCE [LARGE SCALE GENOMIC DNA]</scope>
    <source>
        <strain evidence="2 4">MAFF212211</strain>
    </source>
</reference>
<evidence type="ECO:0000313" key="2">
    <source>
        <dbReference type="EMBL" id="GBH16212.1"/>
    </source>
</evidence>
<sequence length="123" mass="13660">MGTGVFCGQRDVTLGLAGNQCLPLSRQHKTQVLADHWIYALARLAAYIEIEVTTVRIAAIGHLGWCPGGDRTGFTVDNTELLDLVVFQTNSRYAYPCWISRQTLQNQFSLAIGFVGRCQWQVA</sequence>
<gene>
    <name evidence="1" type="ORF">KPSA1_05357</name>
    <name evidence="2" type="ORF">KPSA3_02152</name>
</gene>
<dbReference type="EMBL" id="BGKA01000079">
    <property type="protein sequence ID" value="GBH16212.1"/>
    <property type="molecule type" value="Genomic_DNA"/>
</dbReference>
<dbReference type="AlphaFoldDB" id="A0A2V0QFV0"/>
<name>A0A2V0QFV0_PSESF</name>
<evidence type="ECO:0000313" key="4">
    <source>
        <dbReference type="Proteomes" id="UP000248291"/>
    </source>
</evidence>
<organism evidence="1 3">
    <name type="scientific">Pseudomonas syringae pv. actinidiae</name>
    <dbReference type="NCBI Taxonomy" id="103796"/>
    <lineage>
        <taxon>Bacteria</taxon>
        <taxon>Pseudomonadati</taxon>
        <taxon>Pseudomonadota</taxon>
        <taxon>Gammaproteobacteria</taxon>
        <taxon>Pseudomonadales</taxon>
        <taxon>Pseudomonadaceae</taxon>
        <taxon>Pseudomonas</taxon>
        <taxon>Pseudomonas syringae</taxon>
    </lineage>
</organism>
<dbReference type="EMBL" id="BGJZ01000284">
    <property type="protein sequence ID" value="GBH11899.1"/>
    <property type="molecule type" value="Genomic_DNA"/>
</dbReference>
<proteinExistence type="predicted"/>
<dbReference type="Proteomes" id="UP000248291">
    <property type="component" value="Unassembled WGS sequence"/>
</dbReference>
<reference evidence="1 3" key="1">
    <citation type="submission" date="2018-04" db="EMBL/GenBank/DDBJ databases">
        <title>Draft genome sequence of Pseudomonas syringae pv. actinidiae biovar 1 strains isolated from kiwifruit in Kagawa prefecture.</title>
        <authorList>
            <person name="Tabuchi M."/>
            <person name="Saito M."/>
            <person name="Fujiwara S."/>
            <person name="Sasa N."/>
            <person name="Akimitsu K."/>
            <person name="Gomi K."/>
            <person name="Konishi-Sugita S."/>
            <person name="Hamano K."/>
            <person name="Kataoka I."/>
        </authorList>
    </citation>
    <scope>NUCLEOTIDE SEQUENCE [LARGE SCALE GENOMIC DNA]</scope>
    <source>
        <strain evidence="1 3">MAFF212206</strain>
    </source>
</reference>
<accession>A0A2V0QFV0</accession>
<evidence type="ECO:0000313" key="1">
    <source>
        <dbReference type="EMBL" id="GBH11899.1"/>
    </source>
</evidence>
<comment type="caution">
    <text evidence="1">The sequence shown here is derived from an EMBL/GenBank/DDBJ whole genome shotgun (WGS) entry which is preliminary data.</text>
</comment>
<dbReference type="Proteomes" id="UP000247480">
    <property type="component" value="Unassembled WGS sequence"/>
</dbReference>
<protein>
    <submittedName>
        <fullName evidence="1">Cytochrome P450</fullName>
    </submittedName>
</protein>
<evidence type="ECO:0000313" key="3">
    <source>
        <dbReference type="Proteomes" id="UP000247480"/>
    </source>
</evidence>